<organism evidence="1 2">
    <name type="scientific">Rhododendron molle</name>
    <name type="common">Chinese azalea</name>
    <name type="synonym">Azalea mollis</name>
    <dbReference type="NCBI Taxonomy" id="49168"/>
    <lineage>
        <taxon>Eukaryota</taxon>
        <taxon>Viridiplantae</taxon>
        <taxon>Streptophyta</taxon>
        <taxon>Embryophyta</taxon>
        <taxon>Tracheophyta</taxon>
        <taxon>Spermatophyta</taxon>
        <taxon>Magnoliopsida</taxon>
        <taxon>eudicotyledons</taxon>
        <taxon>Gunneridae</taxon>
        <taxon>Pentapetalae</taxon>
        <taxon>asterids</taxon>
        <taxon>Ericales</taxon>
        <taxon>Ericaceae</taxon>
        <taxon>Ericoideae</taxon>
        <taxon>Rhodoreae</taxon>
        <taxon>Rhododendron</taxon>
    </lineage>
</organism>
<reference evidence="1" key="1">
    <citation type="submission" date="2022-02" db="EMBL/GenBank/DDBJ databases">
        <title>Plant Genome Project.</title>
        <authorList>
            <person name="Zhang R.-G."/>
        </authorList>
    </citation>
    <scope>NUCLEOTIDE SEQUENCE</scope>
    <source>
        <strain evidence="1">AT1</strain>
    </source>
</reference>
<name>A0ACC0M733_RHOML</name>
<sequence length="242" mass="25437">MDGGCPSFRRGYKRMKMNARYQKRWRGEVGSSNKLDLVTAADVLVGVGNRDGRACDGIGKDKAEAGSRVSRLIKVADNSVVAINGNQFQMGDFISDIPLNLNITEDRGGLVSGPSFAMGSGSNARADMSLDCPLKEAQVPVTVALNPGLGSVGAGRIGNDWGQKENSVRVLPGSFGGKARGRKQGPNSNRKASGPGASKEDGGAVSFSQNAGKRRLDVLDSAVLAKQKGIFFRIPKIAGKTK</sequence>
<comment type="caution">
    <text evidence="1">The sequence shown here is derived from an EMBL/GenBank/DDBJ whole genome shotgun (WGS) entry which is preliminary data.</text>
</comment>
<dbReference type="Proteomes" id="UP001062846">
    <property type="component" value="Chromosome 10"/>
</dbReference>
<protein>
    <submittedName>
        <fullName evidence="1">Uncharacterized protein</fullName>
    </submittedName>
</protein>
<evidence type="ECO:0000313" key="1">
    <source>
        <dbReference type="EMBL" id="KAI8536376.1"/>
    </source>
</evidence>
<gene>
    <name evidence="1" type="ORF">RHMOL_Rhmol10G0252200</name>
</gene>
<dbReference type="EMBL" id="CM046397">
    <property type="protein sequence ID" value="KAI8536376.1"/>
    <property type="molecule type" value="Genomic_DNA"/>
</dbReference>
<keyword evidence="2" id="KW-1185">Reference proteome</keyword>
<proteinExistence type="predicted"/>
<evidence type="ECO:0000313" key="2">
    <source>
        <dbReference type="Proteomes" id="UP001062846"/>
    </source>
</evidence>
<accession>A0ACC0M733</accession>